<reference evidence="15" key="1">
    <citation type="submission" date="2025-08" db="UniProtKB">
        <authorList>
            <consortium name="Ensembl"/>
        </authorList>
    </citation>
    <scope>IDENTIFICATION</scope>
</reference>
<dbReference type="InterPro" id="IPR003903">
    <property type="entry name" value="UIM_dom"/>
</dbReference>
<dbReference type="Ensembl" id="ENSMCST00000021091.1">
    <property type="protein sequence ID" value="ENSMCSP00000020570.1"/>
    <property type="gene ID" value="ENSMCSG00000014444.1"/>
</dbReference>
<feature type="domain" description="RAP80 N-terminal" evidence="14">
    <location>
        <begin position="62"/>
        <end position="105"/>
    </location>
</feature>
<evidence type="ECO:0000256" key="4">
    <source>
        <dbReference type="ARBA" id="ARBA00022737"/>
    </source>
</evidence>
<name>A0A8C5UI27_9PASS</name>
<dbReference type="SMART" id="SM00726">
    <property type="entry name" value="UIM"/>
    <property type="match status" value="2"/>
</dbReference>
<dbReference type="GO" id="GO:0070531">
    <property type="term" value="C:BRCA1-A complex"/>
    <property type="evidence" value="ECO:0007669"/>
    <property type="project" value="InterPro"/>
</dbReference>
<evidence type="ECO:0000256" key="2">
    <source>
        <dbReference type="ARBA" id="ARBA00006465"/>
    </source>
</evidence>
<evidence type="ECO:0000256" key="13">
    <source>
        <dbReference type="SAM" id="Phobius"/>
    </source>
</evidence>
<keyword evidence="5" id="KW-0227">DNA damage</keyword>
<dbReference type="GO" id="GO:0070530">
    <property type="term" value="F:K63-linked polyubiquitin modification-dependent protein binding"/>
    <property type="evidence" value="ECO:0007669"/>
    <property type="project" value="InterPro"/>
</dbReference>
<comment type="subcellular location">
    <subcellularLocation>
        <location evidence="1">Nucleus</location>
    </subcellularLocation>
</comment>
<dbReference type="GO" id="GO:0006325">
    <property type="term" value="P:chromatin organization"/>
    <property type="evidence" value="ECO:0007669"/>
    <property type="project" value="UniProtKB-KW"/>
</dbReference>
<dbReference type="Proteomes" id="UP000694560">
    <property type="component" value="Unplaced"/>
</dbReference>
<accession>A0A8C5UI27</accession>
<dbReference type="PROSITE" id="PS50330">
    <property type="entry name" value="UIM"/>
    <property type="match status" value="1"/>
</dbReference>
<evidence type="ECO:0000256" key="5">
    <source>
        <dbReference type="ARBA" id="ARBA00022763"/>
    </source>
</evidence>
<dbReference type="PANTHER" id="PTHR15932">
    <property type="entry name" value="UBIQUITIN INTERACTION MOTIF-CONTAINING PROTEIN 1"/>
    <property type="match status" value="1"/>
</dbReference>
<keyword evidence="16" id="KW-1185">Reference proteome</keyword>
<keyword evidence="13" id="KW-1133">Transmembrane helix</keyword>
<proteinExistence type="inferred from homology"/>
<dbReference type="GO" id="GO:0042393">
    <property type="term" value="F:histone binding"/>
    <property type="evidence" value="ECO:0007669"/>
    <property type="project" value="TreeGrafter"/>
</dbReference>
<evidence type="ECO:0000313" key="15">
    <source>
        <dbReference type="Ensembl" id="ENSMCSP00000020570.1"/>
    </source>
</evidence>
<keyword evidence="7" id="KW-0234">DNA repair</keyword>
<feature type="transmembrane region" description="Helical" evidence="13">
    <location>
        <begin position="108"/>
        <end position="130"/>
    </location>
</feature>
<keyword evidence="11" id="KW-0175">Coiled coil</keyword>
<dbReference type="GO" id="GO:0045739">
    <property type="term" value="P:positive regulation of DNA repair"/>
    <property type="evidence" value="ECO:0007669"/>
    <property type="project" value="TreeGrafter"/>
</dbReference>
<reference evidence="15" key="2">
    <citation type="submission" date="2025-09" db="UniProtKB">
        <authorList>
            <consortium name="Ensembl"/>
        </authorList>
    </citation>
    <scope>IDENTIFICATION</scope>
</reference>
<evidence type="ECO:0000313" key="16">
    <source>
        <dbReference type="Proteomes" id="UP000694560"/>
    </source>
</evidence>
<evidence type="ECO:0000256" key="7">
    <source>
        <dbReference type="ARBA" id="ARBA00023204"/>
    </source>
</evidence>
<evidence type="ECO:0000256" key="12">
    <source>
        <dbReference type="SAM" id="MobiDB-lite"/>
    </source>
</evidence>
<dbReference type="InterPro" id="IPR040714">
    <property type="entry name" value="RAP80_UIM"/>
</dbReference>
<evidence type="ECO:0000256" key="1">
    <source>
        <dbReference type="ARBA" id="ARBA00004123"/>
    </source>
</evidence>
<sequence>MPRRKKPAEGLESRGQDGEEEEEEKRNPANTKKKRTFVDAFIVISDSDGEVSDGFGCLHTSATMTEEEQFALALKMSEQEAREVNCQEEEEEELLRKAIAESLSVSALLWRGSLGFFSNIAALCLFYHVAQKKVLLGRRRYFQHKLE</sequence>
<dbReference type="PANTHER" id="PTHR15932:SF2">
    <property type="entry name" value="BRCA1-A COMPLEX SUBUNIT RAP80"/>
    <property type="match status" value="1"/>
</dbReference>
<evidence type="ECO:0000256" key="11">
    <source>
        <dbReference type="SAM" id="Coils"/>
    </source>
</evidence>
<keyword evidence="13" id="KW-0812">Transmembrane</keyword>
<evidence type="ECO:0000256" key="10">
    <source>
        <dbReference type="ARBA" id="ARBA00031558"/>
    </source>
</evidence>
<comment type="similarity">
    <text evidence="2">Belongs to the RAP80 family.</text>
</comment>
<evidence type="ECO:0000256" key="6">
    <source>
        <dbReference type="ARBA" id="ARBA00022853"/>
    </source>
</evidence>
<keyword evidence="13" id="KW-0472">Membrane</keyword>
<dbReference type="Pfam" id="PF18282">
    <property type="entry name" value="RAP80_UIM"/>
    <property type="match status" value="1"/>
</dbReference>
<dbReference type="InterPro" id="IPR038868">
    <property type="entry name" value="RAP80"/>
</dbReference>
<feature type="coiled-coil region" evidence="11">
    <location>
        <begin position="74"/>
        <end position="101"/>
    </location>
</feature>
<organism evidence="15 16">
    <name type="scientific">Malurus cyaneus samueli</name>
    <dbReference type="NCBI Taxonomy" id="2593467"/>
    <lineage>
        <taxon>Eukaryota</taxon>
        <taxon>Metazoa</taxon>
        <taxon>Chordata</taxon>
        <taxon>Craniata</taxon>
        <taxon>Vertebrata</taxon>
        <taxon>Euteleostomi</taxon>
        <taxon>Archelosauria</taxon>
        <taxon>Archosauria</taxon>
        <taxon>Dinosauria</taxon>
        <taxon>Saurischia</taxon>
        <taxon>Theropoda</taxon>
        <taxon>Coelurosauria</taxon>
        <taxon>Aves</taxon>
        <taxon>Neognathae</taxon>
        <taxon>Neoaves</taxon>
        <taxon>Telluraves</taxon>
        <taxon>Australaves</taxon>
        <taxon>Passeriformes</taxon>
        <taxon>Meliphagoidea</taxon>
        <taxon>Maluridae</taxon>
        <taxon>Malurus</taxon>
    </lineage>
</organism>
<keyword evidence="4" id="KW-0677">Repeat</keyword>
<dbReference type="AlphaFoldDB" id="A0A8C5UI27"/>
<dbReference type="OrthoDB" id="7536094at2759"/>
<keyword evidence="8" id="KW-0539">Nucleus</keyword>
<dbReference type="GO" id="GO:0006302">
    <property type="term" value="P:double-strand break repair"/>
    <property type="evidence" value="ECO:0007669"/>
    <property type="project" value="InterPro"/>
</dbReference>
<evidence type="ECO:0000259" key="14">
    <source>
        <dbReference type="Pfam" id="PF18282"/>
    </source>
</evidence>
<evidence type="ECO:0000256" key="9">
    <source>
        <dbReference type="ARBA" id="ARBA00029973"/>
    </source>
</evidence>
<feature type="region of interest" description="Disordered" evidence="12">
    <location>
        <begin position="1"/>
        <end position="31"/>
    </location>
</feature>
<dbReference type="Gene3D" id="6.10.250.1800">
    <property type="match status" value="1"/>
</dbReference>
<evidence type="ECO:0000256" key="8">
    <source>
        <dbReference type="ARBA" id="ARBA00023242"/>
    </source>
</evidence>
<feature type="compositionally biased region" description="Basic and acidic residues" evidence="12">
    <location>
        <begin position="7"/>
        <end position="17"/>
    </location>
</feature>
<evidence type="ECO:0000256" key="3">
    <source>
        <dbReference type="ARBA" id="ARBA00021660"/>
    </source>
</evidence>
<keyword evidence="6" id="KW-0156">Chromatin regulator</keyword>
<protein>
    <recommendedName>
        <fullName evidence="3">BRCA1-A complex subunit RAP80</fullName>
    </recommendedName>
    <alternativeName>
        <fullName evidence="10">Receptor-associated protein 80</fullName>
    </alternativeName>
    <alternativeName>
        <fullName evidence="9">Ubiquitin interaction motif-containing protein 1</fullName>
    </alternativeName>
</protein>